<feature type="signal peptide" evidence="2">
    <location>
        <begin position="1"/>
        <end position="32"/>
    </location>
</feature>
<proteinExistence type="predicted"/>
<evidence type="ECO:0000313" key="4">
    <source>
        <dbReference type="Proteomes" id="UP000295830"/>
    </source>
</evidence>
<keyword evidence="2" id="KW-0732">Signal</keyword>
<comment type="caution">
    <text evidence="3">The sequence shown here is derived from an EMBL/GenBank/DDBJ whole genome shotgun (WGS) entry which is preliminary data.</text>
</comment>
<dbReference type="AlphaFoldDB" id="A0A4R7JMZ4"/>
<dbReference type="Proteomes" id="UP000295830">
    <property type="component" value="Unassembled WGS sequence"/>
</dbReference>
<dbReference type="EMBL" id="SOAX01000005">
    <property type="protein sequence ID" value="TDT39442.1"/>
    <property type="molecule type" value="Genomic_DNA"/>
</dbReference>
<evidence type="ECO:0000256" key="1">
    <source>
        <dbReference type="SAM" id="MobiDB-lite"/>
    </source>
</evidence>
<feature type="compositionally biased region" description="Polar residues" evidence="1">
    <location>
        <begin position="37"/>
        <end position="48"/>
    </location>
</feature>
<dbReference type="RefSeq" id="WP_133736611.1">
    <property type="nucleotide sequence ID" value="NZ_SOAX01000005.1"/>
</dbReference>
<feature type="region of interest" description="Disordered" evidence="1">
    <location>
        <begin position="37"/>
        <end position="88"/>
    </location>
</feature>
<feature type="chain" id="PRO_5020960202" evidence="2">
    <location>
        <begin position="33"/>
        <end position="118"/>
    </location>
</feature>
<gene>
    <name evidence="3" type="ORF">DES49_2367</name>
</gene>
<reference evidence="3 4" key="1">
    <citation type="submission" date="2019-03" db="EMBL/GenBank/DDBJ databases">
        <title>Genomic Encyclopedia of Type Strains, Phase IV (KMG-IV): sequencing the most valuable type-strain genomes for metagenomic binning, comparative biology and taxonomic classification.</title>
        <authorList>
            <person name="Goeker M."/>
        </authorList>
    </citation>
    <scope>NUCLEOTIDE SEQUENCE [LARGE SCALE GENOMIC DNA]</scope>
    <source>
        <strain evidence="3 4">DSM 15505</strain>
    </source>
</reference>
<keyword evidence="4" id="KW-1185">Reference proteome</keyword>
<protein>
    <submittedName>
        <fullName evidence="3">Uncharacterized protein</fullName>
    </submittedName>
</protein>
<organism evidence="3 4">
    <name type="scientific">Halospina denitrificans</name>
    <dbReference type="NCBI Taxonomy" id="332522"/>
    <lineage>
        <taxon>Bacteria</taxon>
        <taxon>Pseudomonadati</taxon>
        <taxon>Pseudomonadota</taxon>
        <taxon>Gammaproteobacteria</taxon>
        <taxon>Halospina</taxon>
    </lineage>
</organism>
<evidence type="ECO:0000256" key="2">
    <source>
        <dbReference type="SAM" id="SignalP"/>
    </source>
</evidence>
<evidence type="ECO:0000313" key="3">
    <source>
        <dbReference type="EMBL" id="TDT39442.1"/>
    </source>
</evidence>
<accession>A0A4R7JMZ4</accession>
<feature type="compositionally biased region" description="Basic and acidic residues" evidence="1">
    <location>
        <begin position="53"/>
        <end position="76"/>
    </location>
</feature>
<sequence>MPQLSPNLLSTRLTGFIAGALLTAVFSTATVAQNTGSAESMERQQAQPLSLKIHKDYNLRTPRRGEAMDSVERRFGAPESVRGPVGEPPITRWEYQRFEVVFESDRVIHTVIEPDTDG</sequence>
<dbReference type="OrthoDB" id="7063662at2"/>
<name>A0A4R7JMZ4_9GAMM</name>